<protein>
    <recommendedName>
        <fullName evidence="7">(4-O-methyl)-D-glucuronate--lignin esterase</fullName>
        <ecNumber evidence="7">3.1.1.117</ecNumber>
    </recommendedName>
</protein>
<keyword evidence="3" id="KW-0732">Signal</keyword>
<evidence type="ECO:0000313" key="11">
    <source>
        <dbReference type="Proteomes" id="UP001295740"/>
    </source>
</evidence>
<dbReference type="Proteomes" id="UP001295740">
    <property type="component" value="Unassembled WGS sequence"/>
</dbReference>
<feature type="compositionally biased region" description="Basic residues" evidence="8">
    <location>
        <begin position="181"/>
        <end position="194"/>
    </location>
</feature>
<evidence type="ECO:0000256" key="3">
    <source>
        <dbReference type="ARBA" id="ARBA00022729"/>
    </source>
</evidence>
<dbReference type="AlphaFoldDB" id="A0AAI8VXQ5"/>
<reference evidence="10" key="1">
    <citation type="submission" date="2023-10" db="EMBL/GenBank/DDBJ databases">
        <authorList>
            <person name="Hackl T."/>
        </authorList>
    </citation>
    <scope>NUCLEOTIDE SEQUENCE</scope>
</reference>
<keyword evidence="11" id="KW-1185">Reference proteome</keyword>
<keyword evidence="2" id="KW-0719">Serine esterase</keyword>
<dbReference type="InterPro" id="IPR029058">
    <property type="entry name" value="AB_hydrolase_fold"/>
</dbReference>
<evidence type="ECO:0000256" key="4">
    <source>
        <dbReference type="ARBA" id="ARBA00022801"/>
    </source>
</evidence>
<dbReference type="Pfam" id="PF22244">
    <property type="entry name" value="GCE_fung"/>
    <property type="match status" value="1"/>
</dbReference>
<evidence type="ECO:0000259" key="9">
    <source>
        <dbReference type="Pfam" id="PF22244"/>
    </source>
</evidence>
<sequence length="243" mass="26041">MEASPRPPAVTLELPSGNGPFPAFIAYEETSIPIKAGIAIITFPNHDAAANEPRGKGNLYDTDGNSKPAGGLMTWRVSRDQRPRTARPATTKIDTKRFGVTSCSRNGKGALIAGAFDDRIALVLPQEGGSSGLGCWRVMADFKKSDTSTEATQIITGDSWFTTSFTPYARAQQGRVALRPPHAHGARRAARPARHRDLEHRLPGPGCQQLVRLLHRGGGHGLRVARASDSMGVTQACHGQRSS</sequence>
<name>A0AAI8VXQ5_9PEZI</name>
<dbReference type="InterPro" id="IPR054579">
    <property type="entry name" value="GCE-like_dom"/>
</dbReference>
<evidence type="ECO:0000256" key="6">
    <source>
        <dbReference type="ARBA" id="ARBA00024511"/>
    </source>
</evidence>
<gene>
    <name evidence="10" type="ORF">KHLLAP_LOCUS13474</name>
</gene>
<evidence type="ECO:0000313" key="10">
    <source>
        <dbReference type="EMBL" id="CAJ2513006.1"/>
    </source>
</evidence>
<dbReference type="Gene3D" id="3.40.50.1820">
    <property type="entry name" value="alpha/beta hydrolase"/>
    <property type="match status" value="1"/>
</dbReference>
<dbReference type="EMBL" id="CAUWAG010000020">
    <property type="protein sequence ID" value="CAJ2513006.1"/>
    <property type="molecule type" value="Genomic_DNA"/>
</dbReference>
<dbReference type="GO" id="GO:0052689">
    <property type="term" value="F:carboxylic ester hydrolase activity"/>
    <property type="evidence" value="ECO:0007669"/>
    <property type="project" value="UniProtKB-KW"/>
</dbReference>
<comment type="caution">
    <text evidence="10">The sequence shown here is derived from an EMBL/GenBank/DDBJ whole genome shotgun (WGS) entry which is preliminary data.</text>
</comment>
<evidence type="ECO:0000256" key="2">
    <source>
        <dbReference type="ARBA" id="ARBA00022487"/>
    </source>
</evidence>
<keyword evidence="5" id="KW-0439">Lignin degradation</keyword>
<dbReference type="EC" id="3.1.1.117" evidence="7"/>
<feature type="region of interest" description="Disordered" evidence="8">
    <location>
        <begin position="180"/>
        <end position="202"/>
    </location>
</feature>
<comment type="catalytic activity">
    <reaction evidence="6">
        <text>a 4-O-methyl-alpha-D-glucuronosyl ester derivative + H2O = 4-O-methyl-alpha-D-glucuronate derivative + an alcohol + H(+)</text>
        <dbReference type="Rhea" id="RHEA:67452"/>
        <dbReference type="ChEBI" id="CHEBI:15377"/>
        <dbReference type="ChEBI" id="CHEBI:15378"/>
        <dbReference type="ChEBI" id="CHEBI:30879"/>
        <dbReference type="ChEBI" id="CHEBI:171667"/>
        <dbReference type="ChEBI" id="CHEBI:171668"/>
        <dbReference type="EC" id="3.1.1.117"/>
    </reaction>
    <physiologicalReaction direction="left-to-right" evidence="6">
        <dbReference type="Rhea" id="RHEA:67453"/>
    </physiologicalReaction>
</comment>
<accession>A0AAI8VXQ5</accession>
<evidence type="ECO:0000256" key="8">
    <source>
        <dbReference type="SAM" id="MobiDB-lite"/>
    </source>
</evidence>
<feature type="domain" description="4-O-methyl-glucuronoyl methylesterase-like" evidence="9">
    <location>
        <begin position="10"/>
        <end position="171"/>
    </location>
</feature>
<organism evidence="10 11">
    <name type="scientific">Anthostomella pinea</name>
    <dbReference type="NCBI Taxonomy" id="933095"/>
    <lineage>
        <taxon>Eukaryota</taxon>
        <taxon>Fungi</taxon>
        <taxon>Dikarya</taxon>
        <taxon>Ascomycota</taxon>
        <taxon>Pezizomycotina</taxon>
        <taxon>Sordariomycetes</taxon>
        <taxon>Xylariomycetidae</taxon>
        <taxon>Xylariales</taxon>
        <taxon>Xylariaceae</taxon>
        <taxon>Anthostomella</taxon>
    </lineage>
</organism>
<comment type="similarity">
    <text evidence="1">Belongs to the carbohydrate esterase 15 (CE15) family.</text>
</comment>
<evidence type="ECO:0000256" key="5">
    <source>
        <dbReference type="ARBA" id="ARBA00023185"/>
    </source>
</evidence>
<evidence type="ECO:0000256" key="7">
    <source>
        <dbReference type="ARBA" id="ARBA00026105"/>
    </source>
</evidence>
<dbReference type="GO" id="GO:0046274">
    <property type="term" value="P:lignin catabolic process"/>
    <property type="evidence" value="ECO:0007669"/>
    <property type="project" value="UniProtKB-KW"/>
</dbReference>
<proteinExistence type="inferred from homology"/>
<keyword evidence="4" id="KW-0378">Hydrolase</keyword>
<evidence type="ECO:0000256" key="1">
    <source>
        <dbReference type="ARBA" id="ARBA00010092"/>
    </source>
</evidence>